<dbReference type="AlphaFoldDB" id="A0A445EBS8"/>
<gene>
    <name evidence="3" type="ORF">Ahy_A02g007243</name>
</gene>
<dbReference type="Pfam" id="PF26130">
    <property type="entry name" value="PB1-like"/>
    <property type="match status" value="1"/>
</dbReference>
<keyword evidence="4" id="KW-1185">Reference proteome</keyword>
<sequence length="383" mass="43027">MEGEKIETLMDIMLHHEGTSKKNDDGILVYSLDSRNYLGDLDEDTLDVFFVRNYYKELGYDKVVQFWWLPLGRSLEGKLRALMSDDELIEMCFHIQRNDGFIDVYFEHGMSTLDLLVGKEVVICLDDGEEYPGEGDLVSKKNTSKGSKSNANTSTLTKKPNPKYVSFSNSSYANTNANTSPISNSIPNPPDTNTDHIPNPPNTNSKPILKPKDNPKPKSKPNSTSISKPKLNQKPIKKPNPNLKPKLKENTSSKEKAKVNPNLKSKFKYNPLWRITRSQAIRTYKGYVNKGNEALHVDLTVNDNSSDDDSLEDSSFKSMQEDSSSSEDNFVATISIPRNKELRNRKRSASVVAKEKEKIMQPNDSLVVDVSDGEVDLVFLGTP</sequence>
<feature type="compositionally biased region" description="Basic and acidic residues" evidence="1">
    <location>
        <begin position="246"/>
        <end position="258"/>
    </location>
</feature>
<feature type="compositionally biased region" description="Polar residues" evidence="1">
    <location>
        <begin position="316"/>
        <end position="328"/>
    </location>
</feature>
<evidence type="ECO:0000313" key="3">
    <source>
        <dbReference type="EMBL" id="RYR72986.1"/>
    </source>
</evidence>
<evidence type="ECO:0000256" key="1">
    <source>
        <dbReference type="SAM" id="MobiDB-lite"/>
    </source>
</evidence>
<dbReference type="InterPro" id="IPR058594">
    <property type="entry name" value="PB1-like_dom_pln"/>
</dbReference>
<proteinExistence type="predicted"/>
<evidence type="ECO:0000259" key="2">
    <source>
        <dbReference type="Pfam" id="PF26130"/>
    </source>
</evidence>
<name>A0A445EBS8_ARAHY</name>
<organism evidence="3 4">
    <name type="scientific">Arachis hypogaea</name>
    <name type="common">Peanut</name>
    <dbReference type="NCBI Taxonomy" id="3818"/>
    <lineage>
        <taxon>Eukaryota</taxon>
        <taxon>Viridiplantae</taxon>
        <taxon>Streptophyta</taxon>
        <taxon>Embryophyta</taxon>
        <taxon>Tracheophyta</taxon>
        <taxon>Spermatophyta</taxon>
        <taxon>Magnoliopsida</taxon>
        <taxon>eudicotyledons</taxon>
        <taxon>Gunneridae</taxon>
        <taxon>Pentapetalae</taxon>
        <taxon>rosids</taxon>
        <taxon>fabids</taxon>
        <taxon>Fabales</taxon>
        <taxon>Fabaceae</taxon>
        <taxon>Papilionoideae</taxon>
        <taxon>50 kb inversion clade</taxon>
        <taxon>dalbergioids sensu lato</taxon>
        <taxon>Dalbergieae</taxon>
        <taxon>Pterocarpus clade</taxon>
        <taxon>Arachis</taxon>
    </lineage>
</organism>
<protein>
    <recommendedName>
        <fullName evidence="2">PB1-like domain-containing protein</fullName>
    </recommendedName>
</protein>
<feature type="compositionally biased region" description="Low complexity" evidence="1">
    <location>
        <begin position="140"/>
        <end position="155"/>
    </location>
</feature>
<feature type="region of interest" description="Disordered" evidence="1">
    <location>
        <begin position="300"/>
        <end position="329"/>
    </location>
</feature>
<feature type="compositionally biased region" description="Low complexity" evidence="1">
    <location>
        <begin position="168"/>
        <end position="186"/>
    </location>
</feature>
<evidence type="ECO:0000313" key="4">
    <source>
        <dbReference type="Proteomes" id="UP000289738"/>
    </source>
</evidence>
<feature type="region of interest" description="Disordered" evidence="1">
    <location>
        <begin position="134"/>
        <end position="265"/>
    </location>
</feature>
<reference evidence="3 4" key="1">
    <citation type="submission" date="2019-01" db="EMBL/GenBank/DDBJ databases">
        <title>Sequencing of cultivated peanut Arachis hypogaea provides insights into genome evolution and oil improvement.</title>
        <authorList>
            <person name="Chen X."/>
        </authorList>
    </citation>
    <scope>NUCLEOTIDE SEQUENCE [LARGE SCALE GENOMIC DNA]</scope>
    <source>
        <strain evidence="4">cv. Fuhuasheng</strain>
        <tissue evidence="3">Leaves</tissue>
    </source>
</reference>
<comment type="caution">
    <text evidence="3">The sequence shown here is derived from an EMBL/GenBank/DDBJ whole genome shotgun (WGS) entry which is preliminary data.</text>
</comment>
<dbReference type="EMBL" id="SDMP01000002">
    <property type="protein sequence ID" value="RYR72986.1"/>
    <property type="molecule type" value="Genomic_DNA"/>
</dbReference>
<feature type="domain" description="PB1-like" evidence="2">
    <location>
        <begin position="8"/>
        <end position="108"/>
    </location>
</feature>
<accession>A0A445EBS8</accession>
<dbReference type="Proteomes" id="UP000289738">
    <property type="component" value="Chromosome A02"/>
</dbReference>
<feature type="compositionally biased region" description="Low complexity" evidence="1">
    <location>
        <begin position="220"/>
        <end position="244"/>
    </location>
</feature>